<evidence type="ECO:0000313" key="2">
    <source>
        <dbReference type="EMBL" id="KNZ51437.1"/>
    </source>
</evidence>
<feature type="region of interest" description="Disordered" evidence="1">
    <location>
        <begin position="89"/>
        <end position="133"/>
    </location>
</feature>
<feature type="compositionally biased region" description="Acidic residues" evidence="1">
    <location>
        <begin position="118"/>
        <end position="133"/>
    </location>
</feature>
<reference evidence="2 3" key="1">
    <citation type="submission" date="2015-08" db="EMBL/GenBank/DDBJ databases">
        <title>Next Generation Sequencing and Analysis of the Genome of Puccinia sorghi L Schw, the Causal Agent of Maize Common Rust.</title>
        <authorList>
            <person name="Rochi L."/>
            <person name="Burguener G."/>
            <person name="Darino M."/>
            <person name="Turjanski A."/>
            <person name="Kreff E."/>
            <person name="Dieguez M.J."/>
            <person name="Sacco F."/>
        </authorList>
    </citation>
    <scope>NUCLEOTIDE SEQUENCE [LARGE SCALE GENOMIC DNA]</scope>
    <source>
        <strain evidence="2 3">RO10H11247</strain>
    </source>
</reference>
<dbReference type="Proteomes" id="UP000037035">
    <property type="component" value="Unassembled WGS sequence"/>
</dbReference>
<keyword evidence="3" id="KW-1185">Reference proteome</keyword>
<gene>
    <name evidence="2" type="ORF">VP01_3955g2</name>
</gene>
<protein>
    <submittedName>
        <fullName evidence="2">Uncharacterized protein</fullName>
    </submittedName>
</protein>
<organism evidence="2 3">
    <name type="scientific">Puccinia sorghi</name>
    <dbReference type="NCBI Taxonomy" id="27349"/>
    <lineage>
        <taxon>Eukaryota</taxon>
        <taxon>Fungi</taxon>
        <taxon>Dikarya</taxon>
        <taxon>Basidiomycota</taxon>
        <taxon>Pucciniomycotina</taxon>
        <taxon>Pucciniomycetes</taxon>
        <taxon>Pucciniales</taxon>
        <taxon>Pucciniaceae</taxon>
        <taxon>Puccinia</taxon>
    </lineage>
</organism>
<dbReference type="STRING" id="27349.A0A0L6UT89"/>
<proteinExistence type="predicted"/>
<evidence type="ECO:0000256" key="1">
    <source>
        <dbReference type="SAM" id="MobiDB-lite"/>
    </source>
</evidence>
<sequence>MEKLTLGKPRTGVEVRWNSQTWVNNNTIKGQDKILRSTGVRYFELNQLSYRNPVQHVALGFMHNWMEGVLMHHFRESWGFKTLSVKEKRVRQGAGHNPSKRARFEPPANDKASSSRLDEDDNQGDDVDEDDVELNQGPGGLFTELDMRFFRLALTEVILPTAGLHPKSIGCRQMWEAQSIRMVYTLCICHSFDCVGIPIHRQRFKDSYQKYNVTSVKIFKDLKILPNHHYALHIPEKLKLWRPLGEFAEFTGERMIGKLRSIETNNQLGELETTMVKQFSQMQRMEAKNGFAELFNDDEKIARVHV</sequence>
<evidence type="ECO:0000313" key="3">
    <source>
        <dbReference type="Proteomes" id="UP000037035"/>
    </source>
</evidence>
<dbReference type="AlphaFoldDB" id="A0A0L6UT89"/>
<accession>A0A0L6UT89</accession>
<dbReference type="OrthoDB" id="3039677at2759"/>
<name>A0A0L6UT89_9BASI</name>
<comment type="caution">
    <text evidence="2">The sequence shown here is derived from an EMBL/GenBank/DDBJ whole genome shotgun (WGS) entry which is preliminary data.</text>
</comment>
<dbReference type="EMBL" id="LAVV01009007">
    <property type="protein sequence ID" value="KNZ51437.1"/>
    <property type="molecule type" value="Genomic_DNA"/>
</dbReference>
<dbReference type="VEuPathDB" id="FungiDB:VP01_3955g2"/>